<dbReference type="GO" id="GO:0070181">
    <property type="term" value="F:small ribosomal subunit rRNA binding"/>
    <property type="evidence" value="ECO:0007669"/>
    <property type="project" value="TreeGrafter"/>
</dbReference>
<evidence type="ECO:0000256" key="5">
    <source>
        <dbReference type="SAM" id="MobiDB-lite"/>
    </source>
</evidence>
<dbReference type="FunFam" id="4.10.640.10:FF:000013">
    <property type="entry name" value="37S ribosomal protein S18"/>
    <property type="match status" value="1"/>
</dbReference>
<feature type="compositionally biased region" description="Polar residues" evidence="5">
    <location>
        <begin position="29"/>
        <end position="55"/>
    </location>
</feature>
<gene>
    <name evidence="6" type="ORF">DOTSEDRAFT_72950</name>
</gene>
<dbReference type="Proteomes" id="UP000016933">
    <property type="component" value="Unassembled WGS sequence"/>
</dbReference>
<evidence type="ECO:0000256" key="1">
    <source>
        <dbReference type="ARBA" id="ARBA00005589"/>
    </source>
</evidence>
<feature type="compositionally biased region" description="Low complexity" evidence="5">
    <location>
        <begin position="7"/>
        <end position="24"/>
    </location>
</feature>
<keyword evidence="3" id="KW-0687">Ribonucleoprotein</keyword>
<dbReference type="GO" id="GO:0005763">
    <property type="term" value="C:mitochondrial small ribosomal subunit"/>
    <property type="evidence" value="ECO:0007669"/>
    <property type="project" value="TreeGrafter"/>
</dbReference>
<feature type="compositionally biased region" description="Pro residues" evidence="5">
    <location>
        <begin position="58"/>
        <end position="67"/>
    </location>
</feature>
<name>N1PKD1_DOTSN</name>
<dbReference type="Gene3D" id="4.10.640.10">
    <property type="entry name" value="Ribosomal protein S18"/>
    <property type="match status" value="1"/>
</dbReference>
<proteinExistence type="inferred from homology"/>
<feature type="region of interest" description="Disordered" evidence="5">
    <location>
        <begin position="83"/>
        <end position="104"/>
    </location>
</feature>
<sequence>MCHQCRRTIATSTQRSQQQSATGSFADLLSSSRESNNPMARRNAPTQTAERTATSPPDFAPAPPPSELPRARDTFALARKAVRDTNASRIEQQNRQLAREAERGWSRKDLEQQAIRRWKPGDVYAPHDLSGVEMSKWKRIRRKPRPKYDVIDQLGLDPLKLYRNFSIMSEYISEMGRIKHSNETGLRPVNQRKMAKAIRRSMGMGLMPGVHRHPEILKKEMENRRPSY</sequence>
<protein>
    <recommendedName>
        <fullName evidence="4">Small ribosomal subunit protein bS18m</fullName>
    </recommendedName>
</protein>
<dbReference type="eggNOG" id="KOG3162">
    <property type="taxonomic scope" value="Eukaryota"/>
</dbReference>
<comment type="similarity">
    <text evidence="1">Belongs to the bacterial ribosomal protein bS18 family.</text>
</comment>
<feature type="compositionally biased region" description="Polar residues" evidence="5">
    <location>
        <begin position="85"/>
        <end position="96"/>
    </location>
</feature>
<dbReference type="GO" id="GO:0032543">
    <property type="term" value="P:mitochondrial translation"/>
    <property type="evidence" value="ECO:0007669"/>
    <property type="project" value="TreeGrafter"/>
</dbReference>
<feature type="region of interest" description="Disordered" evidence="5">
    <location>
        <begin position="1"/>
        <end position="70"/>
    </location>
</feature>
<dbReference type="InterPro" id="IPR036870">
    <property type="entry name" value="Ribosomal_bS18_sf"/>
</dbReference>
<dbReference type="OrthoDB" id="21463at2759"/>
<reference evidence="7" key="1">
    <citation type="journal article" date="2012" name="PLoS Genet.">
        <title>The genomes of the fungal plant pathogens Cladosporium fulvum and Dothistroma septosporum reveal adaptation to different hosts and lifestyles but also signatures of common ancestry.</title>
        <authorList>
            <person name="de Wit P.J.G.M."/>
            <person name="van der Burgt A."/>
            <person name="Oekmen B."/>
            <person name="Stergiopoulos I."/>
            <person name="Abd-Elsalam K.A."/>
            <person name="Aerts A.L."/>
            <person name="Bahkali A.H."/>
            <person name="Beenen H.G."/>
            <person name="Chettri P."/>
            <person name="Cox M.P."/>
            <person name="Datema E."/>
            <person name="de Vries R.P."/>
            <person name="Dhillon B."/>
            <person name="Ganley A.R."/>
            <person name="Griffiths S.A."/>
            <person name="Guo Y."/>
            <person name="Hamelin R.C."/>
            <person name="Henrissat B."/>
            <person name="Kabir M.S."/>
            <person name="Jashni M.K."/>
            <person name="Kema G."/>
            <person name="Klaubauf S."/>
            <person name="Lapidus A."/>
            <person name="Levasseur A."/>
            <person name="Lindquist E."/>
            <person name="Mehrabi R."/>
            <person name="Ohm R.A."/>
            <person name="Owen T.J."/>
            <person name="Salamov A."/>
            <person name="Schwelm A."/>
            <person name="Schijlen E."/>
            <person name="Sun H."/>
            <person name="van den Burg H.A."/>
            <person name="van Ham R.C.H.J."/>
            <person name="Zhang S."/>
            <person name="Goodwin S.B."/>
            <person name="Grigoriev I.V."/>
            <person name="Collemare J."/>
            <person name="Bradshaw R.E."/>
        </authorList>
    </citation>
    <scope>NUCLEOTIDE SEQUENCE [LARGE SCALE GENOMIC DNA]</scope>
    <source>
        <strain evidence="7">NZE10 / CBS 128990</strain>
    </source>
</reference>
<dbReference type="AlphaFoldDB" id="N1PKD1"/>
<keyword evidence="2" id="KW-0689">Ribosomal protein</keyword>
<dbReference type="InterPro" id="IPR001648">
    <property type="entry name" value="Ribosomal_bS18"/>
</dbReference>
<evidence type="ECO:0000313" key="6">
    <source>
        <dbReference type="EMBL" id="EME42020.1"/>
    </source>
</evidence>
<dbReference type="HOGENOM" id="CLU_082177_0_0_1"/>
<dbReference type="EMBL" id="KB446541">
    <property type="protein sequence ID" value="EME42020.1"/>
    <property type="molecule type" value="Genomic_DNA"/>
</dbReference>
<evidence type="ECO:0000256" key="3">
    <source>
        <dbReference type="ARBA" id="ARBA00023274"/>
    </source>
</evidence>
<accession>N1PKD1</accession>
<dbReference type="Pfam" id="PF01084">
    <property type="entry name" value="Ribosomal_S18"/>
    <property type="match status" value="1"/>
</dbReference>
<dbReference type="SUPFAM" id="SSF46911">
    <property type="entry name" value="Ribosomal protein S18"/>
    <property type="match status" value="1"/>
</dbReference>
<dbReference type="OMA" id="QCRRTIA"/>
<dbReference type="PANTHER" id="PTHR13479">
    <property type="entry name" value="30S RIBOSOMAL PROTEIN S18"/>
    <property type="match status" value="1"/>
</dbReference>
<dbReference type="STRING" id="675120.N1PKD1"/>
<reference evidence="6 7" key="2">
    <citation type="journal article" date="2012" name="PLoS Pathog.">
        <title>Diverse lifestyles and strategies of plant pathogenesis encoded in the genomes of eighteen Dothideomycetes fungi.</title>
        <authorList>
            <person name="Ohm R.A."/>
            <person name="Feau N."/>
            <person name="Henrissat B."/>
            <person name="Schoch C.L."/>
            <person name="Horwitz B.A."/>
            <person name="Barry K.W."/>
            <person name="Condon B.J."/>
            <person name="Copeland A.C."/>
            <person name="Dhillon B."/>
            <person name="Glaser F."/>
            <person name="Hesse C.N."/>
            <person name="Kosti I."/>
            <person name="LaButti K."/>
            <person name="Lindquist E.A."/>
            <person name="Lucas S."/>
            <person name="Salamov A.A."/>
            <person name="Bradshaw R.E."/>
            <person name="Ciuffetti L."/>
            <person name="Hamelin R.C."/>
            <person name="Kema G.H.J."/>
            <person name="Lawrence C."/>
            <person name="Scott J.A."/>
            <person name="Spatafora J.W."/>
            <person name="Turgeon B.G."/>
            <person name="de Wit P.J.G.M."/>
            <person name="Zhong S."/>
            <person name="Goodwin S.B."/>
            <person name="Grigoriev I.V."/>
        </authorList>
    </citation>
    <scope>NUCLEOTIDE SEQUENCE [LARGE SCALE GENOMIC DNA]</scope>
    <source>
        <strain evidence="7">NZE10 / CBS 128990</strain>
    </source>
</reference>
<keyword evidence="7" id="KW-1185">Reference proteome</keyword>
<organism evidence="6 7">
    <name type="scientific">Dothistroma septosporum (strain NZE10 / CBS 128990)</name>
    <name type="common">Red band needle blight fungus</name>
    <name type="synonym">Mycosphaerella pini</name>
    <dbReference type="NCBI Taxonomy" id="675120"/>
    <lineage>
        <taxon>Eukaryota</taxon>
        <taxon>Fungi</taxon>
        <taxon>Dikarya</taxon>
        <taxon>Ascomycota</taxon>
        <taxon>Pezizomycotina</taxon>
        <taxon>Dothideomycetes</taxon>
        <taxon>Dothideomycetidae</taxon>
        <taxon>Mycosphaerellales</taxon>
        <taxon>Mycosphaerellaceae</taxon>
        <taxon>Dothistroma</taxon>
    </lineage>
</organism>
<evidence type="ECO:0000313" key="7">
    <source>
        <dbReference type="Proteomes" id="UP000016933"/>
    </source>
</evidence>
<dbReference type="GO" id="GO:0003735">
    <property type="term" value="F:structural constituent of ribosome"/>
    <property type="evidence" value="ECO:0007669"/>
    <property type="project" value="InterPro"/>
</dbReference>
<dbReference type="PANTHER" id="PTHR13479:SF40">
    <property type="entry name" value="SMALL RIBOSOMAL SUBUNIT PROTEIN BS18M"/>
    <property type="match status" value="1"/>
</dbReference>
<evidence type="ECO:0000256" key="4">
    <source>
        <dbReference type="ARBA" id="ARBA00035264"/>
    </source>
</evidence>
<evidence type="ECO:0000256" key="2">
    <source>
        <dbReference type="ARBA" id="ARBA00022980"/>
    </source>
</evidence>